<feature type="transmembrane region" description="Helical" evidence="1">
    <location>
        <begin position="211"/>
        <end position="240"/>
    </location>
</feature>
<evidence type="ECO:0000313" key="2">
    <source>
        <dbReference type="EMBL" id="GLB39394.1"/>
    </source>
</evidence>
<dbReference type="AlphaFoldDB" id="A0A9P3PPV3"/>
<feature type="transmembrane region" description="Helical" evidence="1">
    <location>
        <begin position="104"/>
        <end position="125"/>
    </location>
</feature>
<feature type="transmembrane region" description="Helical" evidence="1">
    <location>
        <begin position="52"/>
        <end position="75"/>
    </location>
</feature>
<protein>
    <submittedName>
        <fullName evidence="2">Uncharacterized protein</fullName>
    </submittedName>
</protein>
<organism evidence="2 3">
    <name type="scientific">Lyophyllum shimeji</name>
    <name type="common">Hon-shimeji</name>
    <name type="synonym">Tricholoma shimeji</name>
    <dbReference type="NCBI Taxonomy" id="47721"/>
    <lineage>
        <taxon>Eukaryota</taxon>
        <taxon>Fungi</taxon>
        <taxon>Dikarya</taxon>
        <taxon>Basidiomycota</taxon>
        <taxon>Agaricomycotina</taxon>
        <taxon>Agaricomycetes</taxon>
        <taxon>Agaricomycetidae</taxon>
        <taxon>Agaricales</taxon>
        <taxon>Tricholomatineae</taxon>
        <taxon>Lyophyllaceae</taxon>
        <taxon>Lyophyllum</taxon>
    </lineage>
</organism>
<feature type="transmembrane region" description="Helical" evidence="1">
    <location>
        <begin position="252"/>
        <end position="271"/>
    </location>
</feature>
<keyword evidence="1" id="KW-0472">Membrane</keyword>
<proteinExistence type="predicted"/>
<feature type="transmembrane region" description="Helical" evidence="1">
    <location>
        <begin position="177"/>
        <end position="199"/>
    </location>
</feature>
<gene>
    <name evidence="2" type="ORF">LshimejAT787_0605560</name>
</gene>
<accession>A0A9P3PPV3</accession>
<evidence type="ECO:0000313" key="3">
    <source>
        <dbReference type="Proteomes" id="UP001063166"/>
    </source>
</evidence>
<keyword evidence="3" id="KW-1185">Reference proteome</keyword>
<comment type="caution">
    <text evidence="2">The sequence shown here is derived from an EMBL/GenBank/DDBJ whole genome shotgun (WGS) entry which is preliminary data.</text>
</comment>
<feature type="transmembrane region" description="Helical" evidence="1">
    <location>
        <begin position="20"/>
        <end position="40"/>
    </location>
</feature>
<dbReference type="Proteomes" id="UP001063166">
    <property type="component" value="Unassembled WGS sequence"/>
</dbReference>
<reference evidence="2" key="1">
    <citation type="submission" date="2022-07" db="EMBL/GenBank/DDBJ databases">
        <title>The genome of Lyophyllum shimeji provides insight into the initial evolution of ectomycorrhizal fungal genome.</title>
        <authorList>
            <person name="Kobayashi Y."/>
            <person name="Shibata T."/>
            <person name="Hirakawa H."/>
            <person name="Shigenobu S."/>
            <person name="Nishiyama T."/>
            <person name="Yamada A."/>
            <person name="Hasebe M."/>
            <person name="Kawaguchi M."/>
        </authorList>
    </citation>
    <scope>NUCLEOTIDE SEQUENCE</scope>
    <source>
        <strain evidence="2">AT787</strain>
    </source>
</reference>
<keyword evidence="1" id="KW-1133">Transmembrane helix</keyword>
<feature type="transmembrane region" description="Helical" evidence="1">
    <location>
        <begin position="137"/>
        <end position="157"/>
    </location>
</feature>
<evidence type="ECO:0000256" key="1">
    <source>
        <dbReference type="SAM" id="Phobius"/>
    </source>
</evidence>
<dbReference type="EMBL" id="BRPK01000006">
    <property type="protein sequence ID" value="GLB39394.1"/>
    <property type="molecule type" value="Genomic_DNA"/>
</dbReference>
<keyword evidence="1" id="KW-0812">Transmembrane</keyword>
<sequence>MSEAPSSVPADLQAERSCFHGTLIATLAYGALLMLYTQLTQVLLSRPKRGKMYWAIVAYSSVLFCLATIAIAGMLKYTELSFIDNRNYPGGPLVYWRGHLTNKIHVMGQTSVTLVPWIGDVIMLYRLYVIWNSNRLIVVLPALLYVARVAMSIPLLVSQTRPEDSWWATKSQLYAVTFYSLCVSLNIFVTVAISLRIYLIREKVGTIMGKLHASFYTGFVTIVVESGAFFTIWALVYVILMSRESVAGDTFLLPYTHVLGITRMLIILRMAQDRAWSKELVTATASGVMDWQVSSTHSIPLHDVPASSATSLARKYQESFT</sequence>
<name>A0A9P3PPV3_LYOSH</name>
<dbReference type="OrthoDB" id="3351617at2759"/>